<comment type="cofactor">
    <cofactor evidence="1 4">
        <name>pyridoxal 5'-phosphate</name>
        <dbReference type="ChEBI" id="CHEBI:597326"/>
    </cofactor>
</comment>
<keyword evidence="2 4" id="KW-0663">Pyridoxal phosphate</keyword>
<evidence type="ECO:0000256" key="3">
    <source>
        <dbReference type="ARBA" id="ARBA00023239"/>
    </source>
</evidence>
<sequence length="742" mass="82057">MYNIPANLKPTIKSFDLPPLQGETKEFAPQAWFLGPKSENRDLLAELVTSGLKRHVDGRLLFHPEDAPVFDEDFKKTPAYLNATDDMKKKTDQLLTFLQKSLPFSSLRYVGHMCSDVTIAAAVGYISTILYNPNNVTIQASPVTSYIEMAVGNDLCRMVGFEFPVTKSTDKKKKKQLKDDAIYPSCHLTSGGTVANCEAVWASYWAKFVPLALQEALIHESDLAAAKDITVKLCNGIPKKLSLLTSWEGVNIPADECVALPYRIADLCKLDPSKVTFICKQYHPSNVGLRKFLNKHELNDPVLFASASGHYSLPKAAALLGLGSDSLKLIPVDLHTRMDTTNLRAQLQACISHHIPIINVTCVQGSTEESSVDDFATVVKFRKEFNLKGLEFFTHLDYAWGGYYLSCIRDDYELENPETDVYKPQPAKKVATPFNSTNNLDPKYFCSNYFEAQMEAAKHCDTMTIDPHKAGYIPYPAGSVLYRNKRFRDILVFTATYIGGTNSPGAVGIYGIEGSKPGAAAAAVYLSHAIVRTSKSGYGQILKRTLLNTKLFYLRLLWLVGATDNFTVTGIPIPPPQAQLDSLKARLIVNGVMISSEEICKDLALVQELAEIGPDQNIICYTFNFKTPAGVINTDYQKLLTFNQKVYERFDYVPETGMKEFDVIVSNTDFLDHYGTPFLTNLASRIGVTNAPAVGVAIPAIRSTIMDPFANETTQGSAFDKVMSIFKTEITKIAASMVQESA</sequence>
<evidence type="ECO:0000256" key="4">
    <source>
        <dbReference type="PIRSR" id="PIRSR602129-50"/>
    </source>
</evidence>
<dbReference type="Gene3D" id="3.40.640.10">
    <property type="entry name" value="Type I PLP-dependent aspartate aminotransferase-like (Major domain)"/>
    <property type="match status" value="1"/>
</dbReference>
<proteinExistence type="predicted"/>
<dbReference type="Pfam" id="PF00282">
    <property type="entry name" value="Pyridoxal_deC"/>
    <property type="match status" value="1"/>
</dbReference>
<protein>
    <submittedName>
        <fullName evidence="5">Uncharacterized protein</fullName>
    </submittedName>
</protein>
<gene>
    <name evidence="5" type="ORF">CYY_007845</name>
</gene>
<feature type="modified residue" description="N6-(pyridoxal phosphate)lysine" evidence="4">
    <location>
        <position position="469"/>
    </location>
</feature>
<accession>A0A8J4PWL8</accession>
<reference evidence="5" key="1">
    <citation type="submission" date="2020-01" db="EMBL/GenBank/DDBJ databases">
        <title>Development of genomics and gene disruption for Polysphondylium violaceum indicates a role for the polyketide synthase stlB in stalk morphogenesis.</title>
        <authorList>
            <person name="Narita B."/>
            <person name="Kawabe Y."/>
            <person name="Kin K."/>
            <person name="Saito T."/>
            <person name="Gibbs R."/>
            <person name="Kuspa A."/>
            <person name="Muzny D."/>
            <person name="Queller D."/>
            <person name="Richards S."/>
            <person name="Strassman J."/>
            <person name="Sucgang R."/>
            <person name="Worley K."/>
            <person name="Schaap P."/>
        </authorList>
    </citation>
    <scope>NUCLEOTIDE SEQUENCE</scope>
    <source>
        <strain evidence="5">QSvi11</strain>
    </source>
</reference>
<dbReference type="SUPFAM" id="SSF53383">
    <property type="entry name" value="PLP-dependent transferases"/>
    <property type="match status" value="1"/>
</dbReference>
<dbReference type="EMBL" id="AJWJ01000441">
    <property type="protein sequence ID" value="KAF2070841.1"/>
    <property type="molecule type" value="Genomic_DNA"/>
</dbReference>
<dbReference type="OrthoDB" id="2161780at2759"/>
<dbReference type="GO" id="GO:0019752">
    <property type="term" value="P:carboxylic acid metabolic process"/>
    <property type="evidence" value="ECO:0007669"/>
    <property type="project" value="InterPro"/>
</dbReference>
<evidence type="ECO:0000313" key="5">
    <source>
        <dbReference type="EMBL" id="KAF2070841.1"/>
    </source>
</evidence>
<name>A0A8J4PWL8_9MYCE</name>
<comment type="caution">
    <text evidence="5">The sequence shown here is derived from an EMBL/GenBank/DDBJ whole genome shotgun (WGS) entry which is preliminary data.</text>
</comment>
<keyword evidence="3" id="KW-0456">Lyase</keyword>
<keyword evidence="6" id="KW-1185">Reference proteome</keyword>
<dbReference type="GO" id="GO:0030170">
    <property type="term" value="F:pyridoxal phosphate binding"/>
    <property type="evidence" value="ECO:0007669"/>
    <property type="project" value="InterPro"/>
</dbReference>
<evidence type="ECO:0000313" key="6">
    <source>
        <dbReference type="Proteomes" id="UP000695562"/>
    </source>
</evidence>
<dbReference type="InterPro" id="IPR015421">
    <property type="entry name" value="PyrdxlP-dep_Trfase_major"/>
</dbReference>
<dbReference type="AlphaFoldDB" id="A0A8J4PWL8"/>
<dbReference type="InterPro" id="IPR002129">
    <property type="entry name" value="PyrdxlP-dep_de-COase"/>
</dbReference>
<dbReference type="Proteomes" id="UP000695562">
    <property type="component" value="Unassembled WGS sequence"/>
</dbReference>
<dbReference type="InterPro" id="IPR050477">
    <property type="entry name" value="GrpII_AminoAcid_Decarb"/>
</dbReference>
<dbReference type="PANTHER" id="PTHR42735">
    <property type="match status" value="1"/>
</dbReference>
<organism evidence="5 6">
    <name type="scientific">Polysphondylium violaceum</name>
    <dbReference type="NCBI Taxonomy" id="133409"/>
    <lineage>
        <taxon>Eukaryota</taxon>
        <taxon>Amoebozoa</taxon>
        <taxon>Evosea</taxon>
        <taxon>Eumycetozoa</taxon>
        <taxon>Dictyostelia</taxon>
        <taxon>Dictyosteliales</taxon>
        <taxon>Dictyosteliaceae</taxon>
        <taxon>Polysphondylium</taxon>
    </lineage>
</organism>
<evidence type="ECO:0000256" key="1">
    <source>
        <dbReference type="ARBA" id="ARBA00001933"/>
    </source>
</evidence>
<dbReference type="InterPro" id="IPR015424">
    <property type="entry name" value="PyrdxlP-dep_Trfase"/>
</dbReference>
<dbReference type="PANTHER" id="PTHR42735:SF14">
    <property type="entry name" value="PYRIDOXAL PHOSPHATE-DEPENDENT DECARBOXYLASE FAMILY PROTEIN"/>
    <property type="match status" value="1"/>
</dbReference>
<dbReference type="GO" id="GO:0016830">
    <property type="term" value="F:carbon-carbon lyase activity"/>
    <property type="evidence" value="ECO:0007669"/>
    <property type="project" value="InterPro"/>
</dbReference>
<evidence type="ECO:0000256" key="2">
    <source>
        <dbReference type="ARBA" id="ARBA00022898"/>
    </source>
</evidence>